<dbReference type="AlphaFoldDB" id="A0A9W7DZF2"/>
<dbReference type="Proteomes" id="UP001162640">
    <property type="component" value="Unassembled WGS sequence"/>
</dbReference>
<gene>
    <name evidence="2" type="ORF">TL16_g02883</name>
</gene>
<proteinExistence type="predicted"/>
<dbReference type="EMBL" id="BLQM01000073">
    <property type="protein sequence ID" value="GMH59690.1"/>
    <property type="molecule type" value="Genomic_DNA"/>
</dbReference>
<evidence type="ECO:0000256" key="1">
    <source>
        <dbReference type="SAM" id="MobiDB-lite"/>
    </source>
</evidence>
<protein>
    <submittedName>
        <fullName evidence="2">Uncharacterized protein</fullName>
    </submittedName>
</protein>
<evidence type="ECO:0000313" key="2">
    <source>
        <dbReference type="EMBL" id="GMH59690.1"/>
    </source>
</evidence>
<comment type="caution">
    <text evidence="2">The sequence shown here is derived from an EMBL/GenBank/DDBJ whole genome shotgun (WGS) entry which is preliminary data.</text>
</comment>
<name>A0A9W7DZF2_9STRA</name>
<accession>A0A9W7DZF2</accession>
<sequence length="135" mass="14440">METPAPKSSGAQSAKKFSGGSRKYIKNGQPVPFSSASLSFLTSTIKKTSSTYISTRITPNGQPKKLENLVDNLLTRVRKRIVTTRDGGKLECPKLALRPAQPIADVGMTNAGAGFRPRKVRSCRGVNMDAGFVAA</sequence>
<reference evidence="3" key="1">
    <citation type="journal article" date="2023" name="Commun. Biol.">
        <title>Genome analysis of Parmales, the sister group of diatoms, reveals the evolutionary specialization of diatoms from phago-mixotrophs to photoautotrophs.</title>
        <authorList>
            <person name="Ban H."/>
            <person name="Sato S."/>
            <person name="Yoshikawa S."/>
            <person name="Yamada K."/>
            <person name="Nakamura Y."/>
            <person name="Ichinomiya M."/>
            <person name="Sato N."/>
            <person name="Blanc-Mathieu R."/>
            <person name="Endo H."/>
            <person name="Kuwata A."/>
            <person name="Ogata H."/>
        </authorList>
    </citation>
    <scope>NUCLEOTIDE SEQUENCE [LARGE SCALE GENOMIC DNA]</scope>
</reference>
<evidence type="ECO:0000313" key="3">
    <source>
        <dbReference type="Proteomes" id="UP001162640"/>
    </source>
</evidence>
<feature type="region of interest" description="Disordered" evidence="1">
    <location>
        <begin position="1"/>
        <end position="29"/>
    </location>
</feature>
<organism evidence="2 3">
    <name type="scientific">Triparma laevis f. inornata</name>
    <dbReference type="NCBI Taxonomy" id="1714386"/>
    <lineage>
        <taxon>Eukaryota</taxon>
        <taxon>Sar</taxon>
        <taxon>Stramenopiles</taxon>
        <taxon>Ochrophyta</taxon>
        <taxon>Bolidophyceae</taxon>
        <taxon>Parmales</taxon>
        <taxon>Triparmaceae</taxon>
        <taxon>Triparma</taxon>
    </lineage>
</organism>